<dbReference type="InterPro" id="IPR001478">
    <property type="entry name" value="PDZ"/>
</dbReference>
<dbReference type="Pfam" id="PF05580">
    <property type="entry name" value="Peptidase_S55"/>
    <property type="match status" value="1"/>
</dbReference>
<dbReference type="SUPFAM" id="SSF50156">
    <property type="entry name" value="PDZ domain-like"/>
    <property type="match status" value="1"/>
</dbReference>
<dbReference type="SUPFAM" id="SSF50494">
    <property type="entry name" value="Trypsin-like serine proteases"/>
    <property type="match status" value="1"/>
</dbReference>
<dbReference type="InterPro" id="IPR009003">
    <property type="entry name" value="Peptidase_S1_PA"/>
</dbReference>
<feature type="transmembrane region" description="Helical" evidence="1">
    <location>
        <begin position="20"/>
        <end position="39"/>
    </location>
</feature>
<protein>
    <submittedName>
        <fullName evidence="3">SpoIVB peptidase</fullName>
        <ecNumber evidence="3">3.4.21.116</ecNumber>
    </submittedName>
</protein>
<dbReference type="GO" id="GO:0016787">
    <property type="term" value="F:hydrolase activity"/>
    <property type="evidence" value="ECO:0007669"/>
    <property type="project" value="UniProtKB-KW"/>
</dbReference>
<dbReference type="EC" id="3.4.21.116" evidence="3"/>
<accession>A0A9D1GUH9</accession>
<keyword evidence="1" id="KW-0472">Membrane</keyword>
<dbReference type="NCBIfam" id="TIGR02860">
    <property type="entry name" value="spore_IV_B"/>
    <property type="match status" value="1"/>
</dbReference>
<sequence>MLKTRRKELVINMKALIKGFSAALFAVLTTIMAIVGYYSQVLPESYYVSQNGSRTLNCLLHVTLESKEDAVSASSACGGEADGELKLFGVIPIKDASITKTEAPVLIPGGTPVGIKFLTDGVMVVKVQDVADGVCPAVEAGLCAGDNIVSANGQKLCSSSQLSDIISSSKGEKIELEVMRDNDVFSVSLSPVFSEHDGTYKAGIWIRDSSAGVGTLTYIDPATGCYGALGHPISDCDTYKTLPLGSGEIVDVTITGYEKGERGCPGELFGKFVSGLAAGSIVKNCDQGVFGRINYPSATAASAIPIAFKSEVKAGSAKILATIDGNSPKEYEVEIEKINLSESATTKNIVIKVTDQELLKLTGGIIQGMSGSPIIQDGKLVGAVTHVFVSDPTRGYGIFIEDMLEASNGAGLANAA</sequence>
<dbReference type="PROSITE" id="PS51494">
    <property type="entry name" value="SPOIVB"/>
    <property type="match status" value="1"/>
</dbReference>
<proteinExistence type="predicted"/>
<dbReference type="EMBL" id="DVLL01000017">
    <property type="protein sequence ID" value="HIT58983.1"/>
    <property type="molecule type" value="Genomic_DNA"/>
</dbReference>
<comment type="caution">
    <text evidence="3">The sequence shown here is derived from an EMBL/GenBank/DDBJ whole genome shotgun (WGS) entry which is preliminary data.</text>
</comment>
<evidence type="ECO:0000313" key="4">
    <source>
        <dbReference type="Proteomes" id="UP000824136"/>
    </source>
</evidence>
<keyword evidence="1" id="KW-0812">Transmembrane</keyword>
<reference evidence="3" key="2">
    <citation type="journal article" date="2021" name="PeerJ">
        <title>Extensive microbial diversity within the chicken gut microbiome revealed by metagenomics and culture.</title>
        <authorList>
            <person name="Gilroy R."/>
            <person name="Ravi A."/>
            <person name="Getino M."/>
            <person name="Pursley I."/>
            <person name="Horton D.L."/>
            <person name="Alikhan N.F."/>
            <person name="Baker D."/>
            <person name="Gharbi K."/>
            <person name="Hall N."/>
            <person name="Watson M."/>
            <person name="Adriaenssens E.M."/>
            <person name="Foster-Nyarko E."/>
            <person name="Jarju S."/>
            <person name="Secka A."/>
            <person name="Antonio M."/>
            <person name="Oren A."/>
            <person name="Chaudhuri R.R."/>
            <person name="La Ragione R."/>
            <person name="Hildebrand F."/>
            <person name="Pallen M.J."/>
        </authorList>
    </citation>
    <scope>NUCLEOTIDE SEQUENCE</scope>
    <source>
        <strain evidence="3">CHK33-4379</strain>
    </source>
</reference>
<dbReference type="InterPro" id="IPR008763">
    <property type="entry name" value="Peptidase_S55"/>
</dbReference>
<keyword evidence="1" id="KW-1133">Transmembrane helix</keyword>
<feature type="domain" description="Peptidase S55" evidence="2">
    <location>
        <begin position="183"/>
        <end position="416"/>
    </location>
</feature>
<evidence type="ECO:0000259" key="2">
    <source>
        <dbReference type="PROSITE" id="PS51494"/>
    </source>
</evidence>
<reference evidence="3" key="1">
    <citation type="submission" date="2020-10" db="EMBL/GenBank/DDBJ databases">
        <authorList>
            <person name="Gilroy R."/>
        </authorList>
    </citation>
    <scope>NUCLEOTIDE SEQUENCE</scope>
    <source>
        <strain evidence="3">CHK33-4379</strain>
    </source>
</reference>
<dbReference type="InterPro" id="IPR014219">
    <property type="entry name" value="SpoIVB"/>
</dbReference>
<evidence type="ECO:0000256" key="1">
    <source>
        <dbReference type="SAM" id="Phobius"/>
    </source>
</evidence>
<name>A0A9D1GUH9_9FIRM</name>
<dbReference type="InterPro" id="IPR036034">
    <property type="entry name" value="PDZ_sf"/>
</dbReference>
<dbReference type="Pfam" id="PF13180">
    <property type="entry name" value="PDZ_2"/>
    <property type="match status" value="1"/>
</dbReference>
<evidence type="ECO:0000313" key="3">
    <source>
        <dbReference type="EMBL" id="HIT58983.1"/>
    </source>
</evidence>
<dbReference type="Gene3D" id="2.30.42.10">
    <property type="match status" value="1"/>
</dbReference>
<gene>
    <name evidence="3" type="primary">spoIVB</name>
    <name evidence="3" type="ORF">IAC39_04655</name>
</gene>
<keyword evidence="3" id="KW-0378">Hydrolase</keyword>
<dbReference type="SMART" id="SM00228">
    <property type="entry name" value="PDZ"/>
    <property type="match status" value="1"/>
</dbReference>
<organism evidence="3 4">
    <name type="scientific">Candidatus Faeciplasma pullistercoris</name>
    <dbReference type="NCBI Taxonomy" id="2840800"/>
    <lineage>
        <taxon>Bacteria</taxon>
        <taxon>Bacillati</taxon>
        <taxon>Bacillota</taxon>
        <taxon>Clostridia</taxon>
        <taxon>Eubacteriales</taxon>
        <taxon>Oscillospiraceae</taxon>
        <taxon>Oscillospiraceae incertae sedis</taxon>
        <taxon>Candidatus Faeciplasma</taxon>
    </lineage>
</organism>
<dbReference type="AlphaFoldDB" id="A0A9D1GUH9"/>
<dbReference type="Proteomes" id="UP000824136">
    <property type="component" value="Unassembled WGS sequence"/>
</dbReference>